<dbReference type="eggNOG" id="ENOG502R5K9">
    <property type="taxonomic scope" value="Eukaryota"/>
</dbReference>
<dbReference type="SUPFAM" id="SSF118290">
    <property type="entry name" value="WRKY DNA-binding domain"/>
    <property type="match status" value="1"/>
</dbReference>
<dbReference type="PROSITE" id="PS50811">
    <property type="entry name" value="WRKY"/>
    <property type="match status" value="1"/>
</dbReference>
<name>A0A0E0L5Y9_ORYPU</name>
<evidence type="ECO:0000256" key="5">
    <source>
        <dbReference type="ARBA" id="ARBA00023242"/>
    </source>
</evidence>
<evidence type="ECO:0000256" key="6">
    <source>
        <dbReference type="ARBA" id="ARBA00060850"/>
    </source>
</evidence>
<dbReference type="Proteomes" id="UP000026962">
    <property type="component" value="Chromosome 5"/>
</dbReference>
<dbReference type="Pfam" id="PF03106">
    <property type="entry name" value="WRKY"/>
    <property type="match status" value="1"/>
</dbReference>
<dbReference type="GO" id="GO:0010193">
    <property type="term" value="P:response to ozone"/>
    <property type="evidence" value="ECO:0007669"/>
    <property type="project" value="UniProtKB-ARBA"/>
</dbReference>
<evidence type="ECO:0000259" key="8">
    <source>
        <dbReference type="PROSITE" id="PS50811"/>
    </source>
</evidence>
<dbReference type="GO" id="GO:0042542">
    <property type="term" value="P:response to hydrogen peroxide"/>
    <property type="evidence" value="ECO:0007669"/>
    <property type="project" value="UniProtKB-ARBA"/>
</dbReference>
<dbReference type="Gene3D" id="2.20.25.80">
    <property type="entry name" value="WRKY domain"/>
    <property type="match status" value="1"/>
</dbReference>
<dbReference type="AlphaFoldDB" id="A0A0E0L5Y9"/>
<accession>A0A0E0L5Y9</accession>
<keyword evidence="3" id="KW-0238">DNA-binding</keyword>
<evidence type="ECO:0000256" key="7">
    <source>
        <dbReference type="SAM" id="MobiDB-lite"/>
    </source>
</evidence>
<dbReference type="InterPro" id="IPR003657">
    <property type="entry name" value="WRKY_dom"/>
</dbReference>
<dbReference type="PANTHER" id="PTHR32096">
    <property type="entry name" value="WRKY TRANSCRIPTION FACTOR 30-RELATED-RELATED"/>
    <property type="match status" value="1"/>
</dbReference>
<dbReference type="FunFam" id="2.20.25.80:FF:000009">
    <property type="entry name" value="WRKY transcription factor 53"/>
    <property type="match status" value="1"/>
</dbReference>
<dbReference type="GO" id="GO:0003700">
    <property type="term" value="F:DNA-binding transcription factor activity"/>
    <property type="evidence" value="ECO:0007669"/>
    <property type="project" value="InterPro"/>
</dbReference>
<evidence type="ECO:0000256" key="4">
    <source>
        <dbReference type="ARBA" id="ARBA00023163"/>
    </source>
</evidence>
<feature type="compositionally biased region" description="Low complexity" evidence="7">
    <location>
        <begin position="199"/>
        <end position="222"/>
    </location>
</feature>
<dbReference type="PANTHER" id="PTHR32096:SF55">
    <property type="entry name" value="TRANSCRIPTION FACTOR WRKY19"/>
    <property type="match status" value="1"/>
</dbReference>
<reference evidence="9" key="1">
    <citation type="submission" date="2015-04" db="UniProtKB">
        <authorList>
            <consortium name="EnsemblPlants"/>
        </authorList>
    </citation>
    <scope>IDENTIFICATION</scope>
</reference>
<dbReference type="InterPro" id="IPR044810">
    <property type="entry name" value="WRKY_plant"/>
</dbReference>
<protein>
    <recommendedName>
        <fullName evidence="8">WRKY domain-containing protein</fullName>
    </recommendedName>
</protein>
<dbReference type="STRING" id="4537.A0A0E0L5Y9"/>
<proteinExistence type="inferred from homology"/>
<feature type="domain" description="WRKY" evidence="8">
    <location>
        <begin position="128"/>
        <end position="191"/>
    </location>
</feature>
<keyword evidence="4" id="KW-0804">Transcription</keyword>
<reference evidence="9" key="2">
    <citation type="submission" date="2018-05" db="EMBL/GenBank/DDBJ databases">
        <title>OpunRS2 (Oryza punctata Reference Sequence Version 2).</title>
        <authorList>
            <person name="Zhang J."/>
            <person name="Kudrna D."/>
            <person name="Lee S."/>
            <person name="Talag J."/>
            <person name="Welchert J."/>
            <person name="Wing R.A."/>
        </authorList>
    </citation>
    <scope>NUCLEOTIDE SEQUENCE [LARGE SCALE GENOMIC DNA]</scope>
</reference>
<keyword evidence="10" id="KW-1185">Reference proteome</keyword>
<keyword evidence="5" id="KW-0539">Nucleus</keyword>
<organism evidence="9">
    <name type="scientific">Oryza punctata</name>
    <name type="common">Red rice</name>
    <dbReference type="NCBI Taxonomy" id="4537"/>
    <lineage>
        <taxon>Eukaryota</taxon>
        <taxon>Viridiplantae</taxon>
        <taxon>Streptophyta</taxon>
        <taxon>Embryophyta</taxon>
        <taxon>Tracheophyta</taxon>
        <taxon>Spermatophyta</taxon>
        <taxon>Magnoliopsida</taxon>
        <taxon>Liliopsida</taxon>
        <taxon>Poales</taxon>
        <taxon>Poaceae</taxon>
        <taxon>BOP clade</taxon>
        <taxon>Oryzoideae</taxon>
        <taxon>Oryzeae</taxon>
        <taxon>Oryzinae</taxon>
        <taxon>Oryza</taxon>
    </lineage>
</organism>
<evidence type="ECO:0000256" key="1">
    <source>
        <dbReference type="ARBA" id="ARBA00004123"/>
    </source>
</evidence>
<dbReference type="SMART" id="SM00774">
    <property type="entry name" value="WRKY"/>
    <property type="match status" value="1"/>
</dbReference>
<keyword evidence="2" id="KW-0805">Transcription regulation</keyword>
<dbReference type="EnsemblPlants" id="OPUNC05G24020.1">
    <property type="protein sequence ID" value="OPUNC05G24020.1"/>
    <property type="gene ID" value="OPUNC05G24020"/>
</dbReference>
<dbReference type="InterPro" id="IPR036576">
    <property type="entry name" value="WRKY_dom_sf"/>
</dbReference>
<evidence type="ECO:0000313" key="9">
    <source>
        <dbReference type="EnsemblPlants" id="OPUNC05G24020.1"/>
    </source>
</evidence>
<dbReference type="GO" id="GO:0009751">
    <property type="term" value="P:response to salicylic acid"/>
    <property type="evidence" value="ECO:0007669"/>
    <property type="project" value="UniProtKB-ARBA"/>
</dbReference>
<evidence type="ECO:0000256" key="2">
    <source>
        <dbReference type="ARBA" id="ARBA00023015"/>
    </source>
</evidence>
<comment type="subcellular location">
    <subcellularLocation>
        <location evidence="1">Nucleus</location>
    </subcellularLocation>
</comment>
<feature type="region of interest" description="Disordered" evidence="7">
    <location>
        <begin position="199"/>
        <end position="223"/>
    </location>
</feature>
<dbReference type="GO" id="GO:0005634">
    <property type="term" value="C:nucleus"/>
    <property type="evidence" value="ECO:0007669"/>
    <property type="project" value="UniProtKB-SubCell"/>
</dbReference>
<dbReference type="OMA" id="ANSDCQF"/>
<dbReference type="GO" id="GO:0000976">
    <property type="term" value="F:transcription cis-regulatory region binding"/>
    <property type="evidence" value="ECO:0007669"/>
    <property type="project" value="TreeGrafter"/>
</dbReference>
<comment type="similarity">
    <text evidence="6">Belongs to the WRKY group III family.</text>
</comment>
<evidence type="ECO:0000313" key="10">
    <source>
        <dbReference type="Proteomes" id="UP000026962"/>
    </source>
</evidence>
<dbReference type="HOGENOM" id="CLU_058534_1_0_1"/>
<dbReference type="Gramene" id="OPUNC05G24020.1">
    <property type="protein sequence ID" value="OPUNC05G24020.1"/>
    <property type="gene ID" value="OPUNC05G24020"/>
</dbReference>
<sequence length="309" mass="33703">MVELCGGEGEGQIMLASELAQLRAMARELEAKMDPDKVAARELCRALASSVDRSIRLAVSCFPPPEHSHHAAGNAGRDAAFKKRQVMIPGHGGFRVRRSPEQCSDMCSVRCRKGMAKVRRQVRVTSVQDTASLDDGLSWRKYGQKDILGAKYPRAYFRCTHRHTQGCNATKQVQRADGDPLLFDVVYLGDHTCGQAAAAASQSAPPQLLPEHASQEQQSQSSLLAAGTEGIHQQVVEPMAAEAPFLFTSTTATGVDDSYFSFISPANSDCQFSSDFSAGSVGVDMDHEARFEDLFLNTPEFFQSEIQNL</sequence>
<dbReference type="GO" id="GO:0010150">
    <property type="term" value="P:leaf senescence"/>
    <property type="evidence" value="ECO:0007669"/>
    <property type="project" value="UniProtKB-ARBA"/>
</dbReference>
<evidence type="ECO:0000256" key="3">
    <source>
        <dbReference type="ARBA" id="ARBA00023125"/>
    </source>
</evidence>